<organism evidence="1">
    <name type="scientific">marine sediment metagenome</name>
    <dbReference type="NCBI Taxonomy" id="412755"/>
    <lineage>
        <taxon>unclassified sequences</taxon>
        <taxon>metagenomes</taxon>
        <taxon>ecological metagenomes</taxon>
    </lineage>
</organism>
<gene>
    <name evidence="1" type="ORF">LCGC14_1797340</name>
</gene>
<proteinExistence type="predicted"/>
<dbReference type="AlphaFoldDB" id="A0A0F9JQ66"/>
<name>A0A0F9JQ66_9ZZZZ</name>
<protein>
    <submittedName>
        <fullName evidence="1">Uncharacterized protein</fullName>
    </submittedName>
</protein>
<accession>A0A0F9JQ66</accession>
<comment type="caution">
    <text evidence="1">The sequence shown here is derived from an EMBL/GenBank/DDBJ whole genome shotgun (WGS) entry which is preliminary data.</text>
</comment>
<reference evidence="1" key="1">
    <citation type="journal article" date="2015" name="Nature">
        <title>Complex archaea that bridge the gap between prokaryotes and eukaryotes.</title>
        <authorList>
            <person name="Spang A."/>
            <person name="Saw J.H."/>
            <person name="Jorgensen S.L."/>
            <person name="Zaremba-Niedzwiedzka K."/>
            <person name="Martijn J."/>
            <person name="Lind A.E."/>
            <person name="van Eijk R."/>
            <person name="Schleper C."/>
            <person name="Guy L."/>
            <person name="Ettema T.J."/>
        </authorList>
    </citation>
    <scope>NUCLEOTIDE SEQUENCE</scope>
</reference>
<evidence type="ECO:0000313" key="1">
    <source>
        <dbReference type="EMBL" id="KKM01143.1"/>
    </source>
</evidence>
<sequence>MLRITTTSGKIGCADPCITELVQALNDAGFETIASCCGHGHRPGNIILKDGREFVIARNWEEARQIDRLFPIDINGDLIHARG</sequence>
<dbReference type="EMBL" id="LAZR01017263">
    <property type="protein sequence ID" value="KKM01143.1"/>
    <property type="molecule type" value="Genomic_DNA"/>
</dbReference>